<dbReference type="Proteomes" id="UP001500177">
    <property type="component" value="Unassembled WGS sequence"/>
</dbReference>
<keyword evidence="3" id="KW-1185">Reference proteome</keyword>
<evidence type="ECO:0000256" key="1">
    <source>
        <dbReference type="SAM" id="MobiDB-lite"/>
    </source>
</evidence>
<dbReference type="RefSeq" id="WP_173157981.1">
    <property type="nucleotide sequence ID" value="NZ_BAAALX010000013.1"/>
</dbReference>
<reference evidence="3" key="1">
    <citation type="journal article" date="2019" name="Int. J. Syst. Evol. Microbiol.">
        <title>The Global Catalogue of Microorganisms (GCM) 10K type strain sequencing project: providing services to taxonomists for standard genome sequencing and annotation.</title>
        <authorList>
            <consortium name="The Broad Institute Genomics Platform"/>
            <consortium name="The Broad Institute Genome Sequencing Center for Infectious Disease"/>
            <person name="Wu L."/>
            <person name="Ma J."/>
        </authorList>
    </citation>
    <scope>NUCLEOTIDE SEQUENCE [LARGE SCALE GENOMIC DNA]</scope>
    <source>
        <strain evidence="3">JCM 13318</strain>
    </source>
</reference>
<gene>
    <name evidence="2" type="ORF">GCM10009690_26020</name>
</gene>
<proteinExistence type="predicted"/>
<evidence type="ECO:0000313" key="2">
    <source>
        <dbReference type="EMBL" id="GAA1521560.1"/>
    </source>
</evidence>
<protein>
    <submittedName>
        <fullName evidence="2">Uncharacterized protein</fullName>
    </submittedName>
</protein>
<feature type="region of interest" description="Disordered" evidence="1">
    <location>
        <begin position="79"/>
        <end position="134"/>
    </location>
</feature>
<evidence type="ECO:0000313" key="3">
    <source>
        <dbReference type="Proteomes" id="UP001500177"/>
    </source>
</evidence>
<dbReference type="EMBL" id="BAAALX010000013">
    <property type="protein sequence ID" value="GAA1521560.1"/>
    <property type="molecule type" value="Genomic_DNA"/>
</dbReference>
<organism evidence="2 3">
    <name type="scientific">Brevibacterium permense</name>
    <dbReference type="NCBI Taxonomy" id="234834"/>
    <lineage>
        <taxon>Bacteria</taxon>
        <taxon>Bacillati</taxon>
        <taxon>Actinomycetota</taxon>
        <taxon>Actinomycetes</taxon>
        <taxon>Micrococcales</taxon>
        <taxon>Brevibacteriaceae</taxon>
        <taxon>Brevibacterium</taxon>
    </lineage>
</organism>
<accession>A0ABP4LGZ1</accession>
<sequence length="134" mass="15237">MAKDFFTAGWTIRDLITALDSLPDGRAHGQIVDGQWVPYSGADGISAARLGHWVNWRLNAWRDNGTVVESPTQTRIRRAVAAKNQRQAQQPARDEERQRNPTEMATPEGQSAKQACLDQFRANSVRNRNLRRRR</sequence>
<name>A0ABP4LGZ1_9MICO</name>
<comment type="caution">
    <text evidence="2">The sequence shown here is derived from an EMBL/GenBank/DDBJ whole genome shotgun (WGS) entry which is preliminary data.</text>
</comment>